<evidence type="ECO:0000313" key="8">
    <source>
        <dbReference type="Proteomes" id="UP000717515"/>
    </source>
</evidence>
<accession>A0A9P7ZZE3</accession>
<feature type="domain" description="SH3" evidence="5">
    <location>
        <begin position="316"/>
        <end position="380"/>
    </location>
</feature>
<dbReference type="Proteomes" id="UP000717515">
    <property type="component" value="Unassembled WGS sequence"/>
</dbReference>
<dbReference type="GO" id="GO:0005737">
    <property type="term" value="C:cytoplasm"/>
    <property type="evidence" value="ECO:0007669"/>
    <property type="project" value="InterPro"/>
</dbReference>
<gene>
    <name evidence="7" type="ORF">KVV02_002412</name>
</gene>
<dbReference type="PRINTS" id="PR00452">
    <property type="entry name" value="SH3DOMAIN"/>
</dbReference>
<dbReference type="EMBL" id="JAIFTL010000343">
    <property type="protein sequence ID" value="KAG9319996.1"/>
    <property type="molecule type" value="Genomic_DNA"/>
</dbReference>
<organism evidence="7 8">
    <name type="scientific">Mortierella alpina</name>
    <name type="common">Oleaginous fungus</name>
    <name type="synonym">Mortierella renispora</name>
    <dbReference type="NCBI Taxonomy" id="64518"/>
    <lineage>
        <taxon>Eukaryota</taxon>
        <taxon>Fungi</taxon>
        <taxon>Fungi incertae sedis</taxon>
        <taxon>Mucoromycota</taxon>
        <taxon>Mortierellomycotina</taxon>
        <taxon>Mortierellomycetes</taxon>
        <taxon>Mortierellales</taxon>
        <taxon>Mortierellaceae</taxon>
        <taxon>Mortierella</taxon>
    </lineage>
</organism>
<feature type="compositionally biased region" description="Polar residues" evidence="4">
    <location>
        <begin position="273"/>
        <end position="282"/>
    </location>
</feature>
<dbReference type="SMART" id="SM00326">
    <property type="entry name" value="SH3"/>
    <property type="match status" value="1"/>
</dbReference>
<sequence length="593" mass="65290">MGKSHKTRMDEDFHALQAETEAKRVALEKLHESSEAYLKAISKRVEGDDKHKGLAIESFGVCMSAQSYTLREGTTYREALLQMGDAHQSIGAAQSELITRFGSSYIECLERAQAQMKEYQALQKKLSSRRLDYDAKLAKVQKAKKEKPEWEEEMQASKAKYEETRECVLAIMSAINESQDENVSSLKAYYDTQLTFARRMVEVLEAIPESTFIVTPNESRTSPYTDLQRRNCRDSSFESERDHSIHSDDQSSGHSIPSTTSMHRQKQQDSELSRSASHTTYTAAHVRKNSVGVRKHVSVAVQGPPAPPPELPGRSRHQKQVKALYNFEATGEGELSLRKGDIVRIIEEIDEGWWEGEMVDLNGVRHEGMFPSNYVEEVTHHATPQQLQQAVKSNSPEPARYMDEDEAAYYERASESTIQYEDMAPAAAQVSAAKRAPPPPIRQAAAASVAPHAQTSFAAGIQLQSSPVLARATPPPTRPASVISKPVGSRVPPPPPPARRTGADSTRQSAIFSHAPTPPSGSPPNATSCSGSSPPGPHGMGYIPKDYFVQAGAGESTDVGPCRECSCTEFTANVFKRESCNNCFHTHNSSRVA</sequence>
<feature type="compositionally biased region" description="Polar residues" evidence="4">
    <location>
        <begin position="216"/>
        <end position="225"/>
    </location>
</feature>
<evidence type="ECO:0000256" key="2">
    <source>
        <dbReference type="PROSITE-ProRule" id="PRU00192"/>
    </source>
</evidence>
<keyword evidence="1 2" id="KW-0728">SH3 domain</keyword>
<dbReference type="Gene3D" id="2.30.30.40">
    <property type="entry name" value="SH3 Domains"/>
    <property type="match status" value="1"/>
</dbReference>
<feature type="compositionally biased region" description="Polar residues" evidence="4">
    <location>
        <begin position="252"/>
        <end position="262"/>
    </location>
</feature>
<evidence type="ECO:0000259" key="6">
    <source>
        <dbReference type="PROSITE" id="PS51021"/>
    </source>
</evidence>
<evidence type="ECO:0000313" key="7">
    <source>
        <dbReference type="EMBL" id="KAG9319996.1"/>
    </source>
</evidence>
<reference evidence="7" key="1">
    <citation type="submission" date="2021-07" db="EMBL/GenBank/DDBJ databases">
        <title>Draft genome of Mortierella alpina, strain LL118, isolated from an aspen leaf litter sample.</title>
        <authorList>
            <person name="Yang S."/>
            <person name="Vinatzer B.A."/>
        </authorList>
    </citation>
    <scope>NUCLEOTIDE SEQUENCE</scope>
    <source>
        <strain evidence="7">LL118</strain>
    </source>
</reference>
<feature type="coiled-coil region" evidence="3">
    <location>
        <begin position="109"/>
        <end position="160"/>
    </location>
</feature>
<dbReference type="FunFam" id="2.30.30.40:FF:000072">
    <property type="entry name" value="Unconventional Myosin IB"/>
    <property type="match status" value="1"/>
</dbReference>
<dbReference type="PROSITE" id="PS51021">
    <property type="entry name" value="BAR"/>
    <property type="match status" value="1"/>
</dbReference>
<dbReference type="InterPro" id="IPR036028">
    <property type="entry name" value="SH3-like_dom_sf"/>
</dbReference>
<dbReference type="SMART" id="SM00721">
    <property type="entry name" value="BAR"/>
    <property type="match status" value="1"/>
</dbReference>
<keyword evidence="3" id="KW-0175">Coiled coil</keyword>
<dbReference type="SUPFAM" id="SSF50044">
    <property type="entry name" value="SH3-domain"/>
    <property type="match status" value="1"/>
</dbReference>
<dbReference type="InterPro" id="IPR027267">
    <property type="entry name" value="AH/BAR_dom_sf"/>
</dbReference>
<dbReference type="Pfam" id="PF00018">
    <property type="entry name" value="SH3_1"/>
    <property type="match status" value="1"/>
</dbReference>
<dbReference type="CDD" id="cd00174">
    <property type="entry name" value="SH3"/>
    <property type="match status" value="1"/>
</dbReference>
<dbReference type="InterPro" id="IPR050384">
    <property type="entry name" value="Endophilin_SH3RF"/>
</dbReference>
<evidence type="ECO:0000256" key="3">
    <source>
        <dbReference type="SAM" id="Coils"/>
    </source>
</evidence>
<evidence type="ECO:0008006" key="9">
    <source>
        <dbReference type="Google" id="ProtNLM"/>
    </source>
</evidence>
<dbReference type="InterPro" id="IPR001452">
    <property type="entry name" value="SH3_domain"/>
</dbReference>
<comment type="caution">
    <text evidence="7">The sequence shown here is derived from an EMBL/GenBank/DDBJ whole genome shotgun (WGS) entry which is preliminary data.</text>
</comment>
<feature type="region of interest" description="Disordered" evidence="4">
    <location>
        <begin position="469"/>
        <end position="541"/>
    </location>
</feature>
<dbReference type="PROSITE" id="PS50002">
    <property type="entry name" value="SH3"/>
    <property type="match status" value="1"/>
</dbReference>
<evidence type="ECO:0000256" key="4">
    <source>
        <dbReference type="SAM" id="MobiDB-lite"/>
    </source>
</evidence>
<feature type="region of interest" description="Disordered" evidence="4">
    <location>
        <begin position="216"/>
        <end position="289"/>
    </location>
</feature>
<proteinExistence type="predicted"/>
<feature type="domain" description="BAR" evidence="6">
    <location>
        <begin position="1"/>
        <end position="220"/>
    </location>
</feature>
<feature type="compositionally biased region" description="Basic and acidic residues" evidence="4">
    <location>
        <begin position="227"/>
        <end position="251"/>
    </location>
</feature>
<dbReference type="Pfam" id="PF03114">
    <property type="entry name" value="BAR"/>
    <property type="match status" value="1"/>
</dbReference>
<evidence type="ECO:0000259" key="5">
    <source>
        <dbReference type="PROSITE" id="PS50002"/>
    </source>
</evidence>
<dbReference type="AlphaFoldDB" id="A0A9P7ZZE3"/>
<evidence type="ECO:0000256" key="1">
    <source>
        <dbReference type="ARBA" id="ARBA00022443"/>
    </source>
</evidence>
<dbReference type="SUPFAM" id="SSF103657">
    <property type="entry name" value="BAR/IMD domain-like"/>
    <property type="match status" value="1"/>
</dbReference>
<feature type="region of interest" description="Disordered" evidence="4">
    <location>
        <begin position="429"/>
        <end position="448"/>
    </location>
</feature>
<name>A0A9P7ZZE3_MORAP</name>
<protein>
    <recommendedName>
        <fullName evidence="9">BAR-domain-containing protein</fullName>
    </recommendedName>
</protein>
<dbReference type="InterPro" id="IPR004148">
    <property type="entry name" value="BAR_dom"/>
</dbReference>
<dbReference type="PANTHER" id="PTHR14167">
    <property type="entry name" value="SH3 DOMAIN-CONTAINING"/>
    <property type="match status" value="1"/>
</dbReference>
<dbReference type="Gene3D" id="1.20.1270.60">
    <property type="entry name" value="Arfaptin homology (AH) domain/BAR domain"/>
    <property type="match status" value="1"/>
</dbReference>